<sequence>MSVFEPMNFTMHPDSSRSDNALVIPPNQRNMTTGNYSREFLLPEGVNRVMFEWQGVKTIYIRLRAPDSVNSNIIRILNAGESAFMTVPTRAEGYVIWASGNSEESDNQYHLAVTVIPGPPVGAGGGKPSQLHLIWVVAA</sequence>
<dbReference type="PATRIC" id="fig|92706.3.peg.1993"/>
<dbReference type="EMBL" id="CP011309">
    <property type="protein sequence ID" value="AKF27777.1"/>
    <property type="molecule type" value="Genomic_DNA"/>
</dbReference>
<dbReference type="AlphaFoldDB" id="A0A0F6Z631"/>
<reference evidence="1 2" key="1">
    <citation type="submission" date="2015-04" db="EMBL/GenBank/DDBJ databases">
        <title>Complete Genome Sequence of Brevibacterium flavum ATCC 15168.</title>
        <authorList>
            <person name="Ahn J."/>
            <person name="Park G."/>
            <person name="Jeon W."/>
            <person name="Jang Y."/>
            <person name="Jang M."/>
            <person name="Lee H."/>
            <person name="Lee H."/>
        </authorList>
    </citation>
    <scope>NUCLEOTIDE SEQUENCE [LARGE SCALE GENOMIC DNA]</scope>
    <source>
        <strain evidence="1 2">ATCC 15168</strain>
    </source>
</reference>
<keyword evidence="2" id="KW-1185">Reference proteome</keyword>
<evidence type="ECO:0000313" key="2">
    <source>
        <dbReference type="Proteomes" id="UP000034037"/>
    </source>
</evidence>
<evidence type="ECO:0000313" key="1">
    <source>
        <dbReference type="EMBL" id="AKF27777.1"/>
    </source>
</evidence>
<dbReference type="Proteomes" id="UP000034037">
    <property type="component" value="Chromosome"/>
</dbReference>
<protein>
    <submittedName>
        <fullName evidence="1">Uncharacterized protein</fullName>
    </submittedName>
</protein>
<proteinExistence type="predicted"/>
<accession>A0A0F6Z631</accession>
<gene>
    <name evidence="1" type="ORF">YH66_09545</name>
</gene>
<organism evidence="1 2">
    <name type="scientific">[Brevibacterium] flavum</name>
    <dbReference type="NCBI Taxonomy" id="92706"/>
    <lineage>
        <taxon>Bacteria</taxon>
        <taxon>Bacillati</taxon>
        <taxon>Actinomycetota</taxon>
        <taxon>Actinomycetes</taxon>
        <taxon>Mycobacteriales</taxon>
        <taxon>Corynebacteriaceae</taxon>
        <taxon>Corynebacterium</taxon>
    </lineage>
</organism>
<dbReference type="HOGENOM" id="CLU_1841316_0_0_11"/>
<name>A0A0F6Z631_9CORY</name>